<dbReference type="HOGENOM" id="CLU_630042_0_0_1"/>
<dbReference type="EMBL" id="KB445796">
    <property type="protein sequence ID" value="EMD37693.1"/>
    <property type="molecule type" value="Genomic_DNA"/>
</dbReference>
<protein>
    <submittedName>
        <fullName evidence="2">Uncharacterized protein</fullName>
    </submittedName>
</protein>
<organism evidence="2 3">
    <name type="scientific">Ceriporiopsis subvermispora (strain B)</name>
    <name type="common">White-rot fungus</name>
    <name type="synonym">Gelatoporia subvermispora</name>
    <dbReference type="NCBI Taxonomy" id="914234"/>
    <lineage>
        <taxon>Eukaryota</taxon>
        <taxon>Fungi</taxon>
        <taxon>Dikarya</taxon>
        <taxon>Basidiomycota</taxon>
        <taxon>Agaricomycotina</taxon>
        <taxon>Agaricomycetes</taxon>
        <taxon>Polyporales</taxon>
        <taxon>Gelatoporiaceae</taxon>
        <taxon>Gelatoporia</taxon>
    </lineage>
</organism>
<reference evidence="2 3" key="1">
    <citation type="journal article" date="2012" name="Proc. Natl. Acad. Sci. U.S.A.">
        <title>Comparative genomics of Ceriporiopsis subvermispora and Phanerochaete chrysosporium provide insight into selective ligninolysis.</title>
        <authorList>
            <person name="Fernandez-Fueyo E."/>
            <person name="Ruiz-Duenas F.J."/>
            <person name="Ferreira P."/>
            <person name="Floudas D."/>
            <person name="Hibbett D.S."/>
            <person name="Canessa P."/>
            <person name="Larrondo L.F."/>
            <person name="James T.Y."/>
            <person name="Seelenfreund D."/>
            <person name="Lobos S."/>
            <person name="Polanco R."/>
            <person name="Tello M."/>
            <person name="Honda Y."/>
            <person name="Watanabe T."/>
            <person name="Watanabe T."/>
            <person name="Ryu J.S."/>
            <person name="Kubicek C.P."/>
            <person name="Schmoll M."/>
            <person name="Gaskell J."/>
            <person name="Hammel K.E."/>
            <person name="St John F.J."/>
            <person name="Vanden Wymelenberg A."/>
            <person name="Sabat G."/>
            <person name="Splinter BonDurant S."/>
            <person name="Syed K."/>
            <person name="Yadav J.S."/>
            <person name="Doddapaneni H."/>
            <person name="Subramanian V."/>
            <person name="Lavin J.L."/>
            <person name="Oguiza J.A."/>
            <person name="Perez G."/>
            <person name="Pisabarro A.G."/>
            <person name="Ramirez L."/>
            <person name="Santoyo F."/>
            <person name="Master E."/>
            <person name="Coutinho P.M."/>
            <person name="Henrissat B."/>
            <person name="Lombard V."/>
            <person name="Magnuson J.K."/>
            <person name="Kuees U."/>
            <person name="Hori C."/>
            <person name="Igarashi K."/>
            <person name="Samejima M."/>
            <person name="Held B.W."/>
            <person name="Barry K.W."/>
            <person name="LaButti K.M."/>
            <person name="Lapidus A."/>
            <person name="Lindquist E.A."/>
            <person name="Lucas S.M."/>
            <person name="Riley R."/>
            <person name="Salamov A.A."/>
            <person name="Hoffmeister D."/>
            <person name="Schwenk D."/>
            <person name="Hadar Y."/>
            <person name="Yarden O."/>
            <person name="de Vries R.P."/>
            <person name="Wiebenga A."/>
            <person name="Stenlid J."/>
            <person name="Eastwood D."/>
            <person name="Grigoriev I.V."/>
            <person name="Berka R.M."/>
            <person name="Blanchette R.A."/>
            <person name="Kersten P."/>
            <person name="Martinez A.T."/>
            <person name="Vicuna R."/>
            <person name="Cullen D."/>
        </authorList>
    </citation>
    <scope>NUCLEOTIDE SEQUENCE [LARGE SCALE GENOMIC DNA]</scope>
    <source>
        <strain evidence="2 3">B</strain>
    </source>
</reference>
<dbReference type="AlphaFoldDB" id="M2QKY9"/>
<keyword evidence="3" id="KW-1185">Reference proteome</keyword>
<evidence type="ECO:0000313" key="3">
    <source>
        <dbReference type="Proteomes" id="UP000016930"/>
    </source>
</evidence>
<sequence>MAIFPGTSRPGQSSAHQDDPKLFQRNSGRPQLHVIGPQHNARQKGPPCQNILERTSKISTDKLVGAAVAADLRQTARLGGAATTVRGLAQNPSRDCCTGPARHLPPDPAHVPPLSRPAILLSRTLHALARPRAPAVLVTLIDLRAQPSMATVLLHTTLRRARDAAIGRGERASGPVLAVISRRIFSSPARASRPWPPWAICARRAGPARAICAGRVCAGAHAARTRLGWVLRKVIFEPPGARGRYLQFPGQILGRRARAYRPRHWGAHLSGNLAAHKRPLALSLPRSGDASAPALLESGRDGTAAWSRTVSTHSRAAVLSSLHHTPISARPRPAPLSHTLYGPFMTHKCSAQPAAPASRATRLSVVPDDALDARRCANADNSPGARRTCFCRRKWAGSGNGPSFGSNVPSTSFATIDTLAQGYDPLDFYLVISGA</sequence>
<evidence type="ECO:0000313" key="2">
    <source>
        <dbReference type="EMBL" id="EMD37693.1"/>
    </source>
</evidence>
<evidence type="ECO:0000256" key="1">
    <source>
        <dbReference type="SAM" id="MobiDB-lite"/>
    </source>
</evidence>
<dbReference type="Proteomes" id="UP000016930">
    <property type="component" value="Unassembled WGS sequence"/>
</dbReference>
<name>M2QKY9_CERS8</name>
<accession>M2QKY9</accession>
<proteinExistence type="predicted"/>
<feature type="region of interest" description="Disordered" evidence="1">
    <location>
        <begin position="1"/>
        <end position="47"/>
    </location>
</feature>
<gene>
    <name evidence="2" type="ORF">CERSUDRAFT_123578</name>
</gene>